<dbReference type="EMBL" id="BART01014792">
    <property type="protein sequence ID" value="GAG77211.1"/>
    <property type="molecule type" value="Genomic_DNA"/>
</dbReference>
<gene>
    <name evidence="1" type="ORF">S01H4_29194</name>
</gene>
<sequence>MLKKHYVTKCCKSSFNILYDEIDGESYICHKCGCDCYIYDLELKEIKKEIEK</sequence>
<dbReference type="AlphaFoldDB" id="X1BYH6"/>
<name>X1BYH6_9ZZZZ</name>
<comment type="caution">
    <text evidence="1">The sequence shown here is derived from an EMBL/GenBank/DDBJ whole genome shotgun (WGS) entry which is preliminary data.</text>
</comment>
<proteinExistence type="predicted"/>
<protein>
    <submittedName>
        <fullName evidence="1">Uncharacterized protein</fullName>
    </submittedName>
</protein>
<organism evidence="1">
    <name type="scientific">marine sediment metagenome</name>
    <dbReference type="NCBI Taxonomy" id="412755"/>
    <lineage>
        <taxon>unclassified sequences</taxon>
        <taxon>metagenomes</taxon>
        <taxon>ecological metagenomes</taxon>
    </lineage>
</organism>
<reference evidence="1" key="1">
    <citation type="journal article" date="2014" name="Front. Microbiol.">
        <title>High frequency of phylogenetically diverse reductive dehalogenase-homologous genes in deep subseafloor sedimentary metagenomes.</title>
        <authorList>
            <person name="Kawai M."/>
            <person name="Futagami T."/>
            <person name="Toyoda A."/>
            <person name="Takaki Y."/>
            <person name="Nishi S."/>
            <person name="Hori S."/>
            <person name="Arai W."/>
            <person name="Tsubouchi T."/>
            <person name="Morono Y."/>
            <person name="Uchiyama I."/>
            <person name="Ito T."/>
            <person name="Fujiyama A."/>
            <person name="Inagaki F."/>
            <person name="Takami H."/>
        </authorList>
    </citation>
    <scope>NUCLEOTIDE SEQUENCE</scope>
    <source>
        <strain evidence="1">Expedition CK06-06</strain>
    </source>
</reference>
<accession>X1BYH6</accession>
<evidence type="ECO:0000313" key="1">
    <source>
        <dbReference type="EMBL" id="GAG77211.1"/>
    </source>
</evidence>